<keyword evidence="2" id="KW-1185">Reference proteome</keyword>
<dbReference type="AlphaFoldDB" id="V6KF14"/>
<dbReference type="Proteomes" id="UP000017984">
    <property type="component" value="Chromosome"/>
</dbReference>
<sequence>MTEDTRGGGPGGVADAQHGVVLAGQALQRARLPGLAPYQSDGWVQRLGQ</sequence>
<evidence type="ECO:0000313" key="1">
    <source>
        <dbReference type="EMBL" id="EST30657.1"/>
    </source>
</evidence>
<comment type="caution">
    <text evidence="1">The sequence shown here is derived from an EMBL/GenBank/DDBJ whole genome shotgun (WGS) entry which is preliminary data.</text>
</comment>
<accession>V6KF14</accession>
<gene>
    <name evidence="1" type="ORF">M878_18235</name>
</gene>
<dbReference type="EMBL" id="AWQX01000158">
    <property type="protein sequence ID" value="EST30657.1"/>
    <property type="molecule type" value="Genomic_DNA"/>
</dbReference>
<protein>
    <submittedName>
        <fullName evidence="1">Uncharacterized protein</fullName>
    </submittedName>
</protein>
<organism evidence="1 2">
    <name type="scientific">Streptomyces roseochromogenus subsp. oscitans DS 12.976</name>
    <dbReference type="NCBI Taxonomy" id="1352936"/>
    <lineage>
        <taxon>Bacteria</taxon>
        <taxon>Bacillati</taxon>
        <taxon>Actinomycetota</taxon>
        <taxon>Actinomycetes</taxon>
        <taxon>Kitasatosporales</taxon>
        <taxon>Streptomycetaceae</taxon>
        <taxon>Streptomyces</taxon>
    </lineage>
</organism>
<reference evidence="1 2" key="1">
    <citation type="journal article" date="2014" name="Genome Announc.">
        <title>Draft Genome Sequence of Streptomyces roseochromogenes subsp. oscitans DS 12.976, Producer of the Aminocoumarin Antibiotic Clorobiocin.</title>
        <authorList>
            <person name="Ruckert C."/>
            <person name="Kalinowski J."/>
            <person name="Heide L."/>
            <person name="Apel A.K."/>
        </authorList>
    </citation>
    <scope>NUCLEOTIDE SEQUENCE [LARGE SCALE GENOMIC DNA]</scope>
    <source>
        <strain evidence="1 2">DS 12.976</strain>
    </source>
</reference>
<dbReference type="HOGENOM" id="CLU_3141354_0_0_11"/>
<name>V6KF14_STRRC</name>
<proteinExistence type="predicted"/>
<evidence type="ECO:0000313" key="2">
    <source>
        <dbReference type="Proteomes" id="UP000017984"/>
    </source>
</evidence>